<reference evidence="1 2" key="1">
    <citation type="submission" date="2012-02" db="EMBL/GenBank/DDBJ databases">
        <title>Complete sequence of chromosome of Singulisphaera acidiphila DSM 18658.</title>
        <authorList>
            <consortium name="US DOE Joint Genome Institute (JGI-PGF)"/>
            <person name="Lucas S."/>
            <person name="Copeland A."/>
            <person name="Lapidus A."/>
            <person name="Glavina del Rio T."/>
            <person name="Dalin E."/>
            <person name="Tice H."/>
            <person name="Bruce D."/>
            <person name="Goodwin L."/>
            <person name="Pitluck S."/>
            <person name="Peters L."/>
            <person name="Ovchinnikova G."/>
            <person name="Chertkov O."/>
            <person name="Kyrpides N."/>
            <person name="Mavromatis K."/>
            <person name="Ivanova N."/>
            <person name="Brettin T."/>
            <person name="Detter J.C."/>
            <person name="Han C."/>
            <person name="Larimer F."/>
            <person name="Land M."/>
            <person name="Hauser L."/>
            <person name="Markowitz V."/>
            <person name="Cheng J.-F."/>
            <person name="Hugenholtz P."/>
            <person name="Woyke T."/>
            <person name="Wu D."/>
            <person name="Tindall B."/>
            <person name="Pomrenke H."/>
            <person name="Brambilla E."/>
            <person name="Klenk H.-P."/>
            <person name="Eisen J.A."/>
        </authorList>
    </citation>
    <scope>NUCLEOTIDE SEQUENCE [LARGE SCALE GENOMIC DNA]</scope>
    <source>
        <strain evidence="2">ATCC BAA-1392 / DSM 18658 / VKM B-2454 / MOB10</strain>
    </source>
</reference>
<proteinExistence type="predicted"/>
<dbReference type="HOGENOM" id="CLU_2587838_0_0_0"/>
<sequence>MRETGTTTREQILQHGLAPQLKWTHRKQSLLSTQPRPRSLQVEFQAKGPEEGGVPATHLRLIEQAQAWITHIGESGKSDR</sequence>
<evidence type="ECO:0000313" key="2">
    <source>
        <dbReference type="Proteomes" id="UP000010798"/>
    </source>
</evidence>
<dbReference type="KEGG" id="saci:Sinac_7239"/>
<gene>
    <name evidence="1" type="ordered locus">Sinac_7239</name>
</gene>
<evidence type="ECO:0000313" key="1">
    <source>
        <dbReference type="EMBL" id="AGA31286.1"/>
    </source>
</evidence>
<organism evidence="1 2">
    <name type="scientific">Singulisphaera acidiphila (strain ATCC BAA-1392 / DSM 18658 / VKM B-2454 / MOB10)</name>
    <dbReference type="NCBI Taxonomy" id="886293"/>
    <lineage>
        <taxon>Bacteria</taxon>
        <taxon>Pseudomonadati</taxon>
        <taxon>Planctomycetota</taxon>
        <taxon>Planctomycetia</taxon>
        <taxon>Isosphaerales</taxon>
        <taxon>Isosphaeraceae</taxon>
        <taxon>Singulisphaera</taxon>
    </lineage>
</organism>
<keyword evidence="2" id="KW-1185">Reference proteome</keyword>
<dbReference type="AlphaFoldDB" id="L0DSA0"/>
<dbReference type="Proteomes" id="UP000010798">
    <property type="component" value="Chromosome"/>
</dbReference>
<accession>L0DSA0</accession>
<protein>
    <submittedName>
        <fullName evidence="1">Uncharacterized protein</fullName>
    </submittedName>
</protein>
<dbReference type="RefSeq" id="WP_015250355.1">
    <property type="nucleotide sequence ID" value="NC_019892.1"/>
</dbReference>
<name>L0DSA0_SINAD</name>
<dbReference type="EMBL" id="CP003364">
    <property type="protein sequence ID" value="AGA31286.1"/>
    <property type="molecule type" value="Genomic_DNA"/>
</dbReference>